<gene>
    <name evidence="4" type="ORF">SAMN05421686_10140</name>
</gene>
<dbReference type="PANTHER" id="PTHR33747">
    <property type="entry name" value="UPF0225 PROTEIN SCO1677"/>
    <property type="match status" value="1"/>
</dbReference>
<comment type="similarity">
    <text evidence="1 2">Belongs to the UPF0225 family.</text>
</comment>
<dbReference type="Pfam" id="PF02810">
    <property type="entry name" value="SEC-C"/>
    <property type="match status" value="2"/>
</dbReference>
<evidence type="ECO:0000256" key="2">
    <source>
        <dbReference type="HAMAP-Rule" id="MF_00612"/>
    </source>
</evidence>
<dbReference type="HAMAP" id="MF_00612">
    <property type="entry name" value="UPF0225"/>
    <property type="match status" value="1"/>
</dbReference>
<dbReference type="RefSeq" id="WP_076513178.1">
    <property type="nucleotide sequence ID" value="NZ_CAJWBH010000022.1"/>
</dbReference>
<dbReference type="OrthoDB" id="21421at2"/>
<organism evidence="4 5">
    <name type="scientific">Thalassolituus maritimus</name>
    <dbReference type="NCBI Taxonomy" id="484498"/>
    <lineage>
        <taxon>Bacteria</taxon>
        <taxon>Pseudomonadati</taxon>
        <taxon>Pseudomonadota</taxon>
        <taxon>Gammaproteobacteria</taxon>
        <taxon>Oceanospirillales</taxon>
        <taxon>Oceanospirillaceae</taxon>
        <taxon>Thalassolituus</taxon>
    </lineage>
</organism>
<dbReference type="STRING" id="484498.SAMN05421686_10140"/>
<dbReference type="InterPro" id="IPR023006">
    <property type="entry name" value="YchJ-like"/>
</dbReference>
<evidence type="ECO:0000256" key="1">
    <source>
        <dbReference type="ARBA" id="ARBA00010839"/>
    </source>
</evidence>
<dbReference type="InterPro" id="IPR004027">
    <property type="entry name" value="SEC_C_motif"/>
</dbReference>
<dbReference type="SUPFAM" id="SSF103642">
    <property type="entry name" value="Sec-C motif"/>
    <property type="match status" value="1"/>
</dbReference>
<dbReference type="NCBIfam" id="NF002449">
    <property type="entry name" value="PRK01617.1"/>
    <property type="match status" value="1"/>
</dbReference>
<sequence length="154" mass="17320">MSLNEAQPGTLCPCNSGKDYRVCCGLYHEGEVAPTPTALMRSRYSAFALENADYLLATWHKDYRPQTLEFAADTRWTGLDILEEGSDGDTGTVHFIATFNEDGEWLLLEEKSRFERLGGRWYYLAGETDFRSPDVGRNDPCLCGSGKKWKKCCG</sequence>
<name>A0A1N7IV97_9GAMM</name>
<proteinExistence type="inferred from homology"/>
<dbReference type="Pfam" id="PF17775">
    <property type="entry name" value="YchJ_M-like"/>
    <property type="match status" value="1"/>
</dbReference>
<dbReference type="Proteomes" id="UP000185639">
    <property type="component" value="Unassembled WGS sequence"/>
</dbReference>
<evidence type="ECO:0000313" key="4">
    <source>
        <dbReference type="EMBL" id="SIS41025.1"/>
    </source>
</evidence>
<evidence type="ECO:0000259" key="3">
    <source>
        <dbReference type="Pfam" id="PF17775"/>
    </source>
</evidence>
<accession>A0A1N7IV97</accession>
<keyword evidence="5" id="KW-1185">Reference proteome</keyword>
<dbReference type="Gene3D" id="3.10.450.50">
    <property type="match status" value="1"/>
</dbReference>
<dbReference type="EMBL" id="FTOH01000001">
    <property type="protein sequence ID" value="SIS41025.1"/>
    <property type="molecule type" value="Genomic_DNA"/>
</dbReference>
<dbReference type="SUPFAM" id="SSF54427">
    <property type="entry name" value="NTF2-like"/>
    <property type="match status" value="1"/>
</dbReference>
<protein>
    <recommendedName>
        <fullName evidence="2">UPF0225 protein SAMN05421686_10140</fullName>
    </recommendedName>
</protein>
<dbReference type="InterPro" id="IPR048469">
    <property type="entry name" value="YchJ-like_M"/>
</dbReference>
<feature type="domain" description="YchJ-like middle NTF2-like" evidence="3">
    <location>
        <begin position="35"/>
        <end position="126"/>
    </location>
</feature>
<dbReference type="InterPro" id="IPR032710">
    <property type="entry name" value="NTF2-like_dom_sf"/>
</dbReference>
<dbReference type="PANTHER" id="PTHR33747:SF1">
    <property type="entry name" value="ADENYLATE CYCLASE-ASSOCIATED CAP C-TERMINAL DOMAIN-CONTAINING PROTEIN"/>
    <property type="match status" value="1"/>
</dbReference>
<dbReference type="AlphaFoldDB" id="A0A1N7IV97"/>
<evidence type="ECO:0000313" key="5">
    <source>
        <dbReference type="Proteomes" id="UP000185639"/>
    </source>
</evidence>
<reference evidence="5" key="1">
    <citation type="submission" date="2017-01" db="EMBL/GenBank/DDBJ databases">
        <authorList>
            <person name="Varghese N."/>
            <person name="Submissions S."/>
        </authorList>
    </citation>
    <scope>NUCLEOTIDE SEQUENCE [LARGE SCALE GENOMIC DNA]</scope>
    <source>
        <strain evidence="5">DSM 24913</strain>
    </source>
</reference>